<sequence>MEIYKNVMELLVEEEVARQFKLLPPRLASYVKEVELTAYALNQLPALYATSEQGLEYQLKRGNDRYKSQISQAVQRALAAVSRDPLRNSSPLQAQAVTGLRDVLHQLRLLLKNDTLEWENLPSMVEQALRQATRRGAAWDGRRAGRLTPDAGKEETPFATHYPIDATTSPTISSSPADRSSVEAGVEESFGWDDPLYHSH</sequence>
<name>A0A9E8ZGB6_9CYAN</name>
<reference evidence="2" key="1">
    <citation type="submission" date="2022-12" db="EMBL/GenBank/DDBJ databases">
        <title>Polyphasic identification of a Novel Hot-Spring Cyanobacterium Ocullathermofonsia sinensis gen nov. sp. nov. and Genomic Insights on its Adaptations to the Thermal Habitat.</title>
        <authorList>
            <person name="Daroch M."/>
            <person name="Tang J."/>
            <person name="Jiang Y."/>
        </authorList>
    </citation>
    <scope>NUCLEOTIDE SEQUENCE</scope>
    <source>
        <strain evidence="2">PKUAC-SCTA174</strain>
    </source>
</reference>
<dbReference type="EMBL" id="CP113797">
    <property type="protein sequence ID" value="WAL60818.1"/>
    <property type="molecule type" value="Genomic_DNA"/>
</dbReference>
<dbReference type="Pfam" id="PF10719">
    <property type="entry name" value="ComFB"/>
    <property type="match status" value="1"/>
</dbReference>
<proteinExistence type="predicted"/>
<accession>A0A9E8ZGB6</accession>
<dbReference type="RefSeq" id="WP_268610774.1">
    <property type="nucleotide sequence ID" value="NZ_CP113797.1"/>
</dbReference>
<dbReference type="AlphaFoldDB" id="A0A9E8ZGB6"/>
<keyword evidence="3" id="KW-1185">Reference proteome</keyword>
<evidence type="ECO:0000313" key="3">
    <source>
        <dbReference type="Proteomes" id="UP001163152"/>
    </source>
</evidence>
<dbReference type="KEGG" id="tsin:OXH18_02140"/>
<dbReference type="InterPro" id="IPR019657">
    <property type="entry name" value="ComFB"/>
</dbReference>
<protein>
    <submittedName>
        <fullName evidence="2">Late competence development ComFB family protein</fullName>
    </submittedName>
</protein>
<gene>
    <name evidence="2" type="ORF">OXH18_02140</name>
</gene>
<evidence type="ECO:0000256" key="1">
    <source>
        <dbReference type="SAM" id="MobiDB-lite"/>
    </source>
</evidence>
<feature type="compositionally biased region" description="Low complexity" evidence="1">
    <location>
        <begin position="163"/>
        <end position="178"/>
    </location>
</feature>
<evidence type="ECO:0000313" key="2">
    <source>
        <dbReference type="EMBL" id="WAL60818.1"/>
    </source>
</evidence>
<dbReference type="Proteomes" id="UP001163152">
    <property type="component" value="Chromosome"/>
</dbReference>
<feature type="region of interest" description="Disordered" evidence="1">
    <location>
        <begin position="136"/>
        <end position="187"/>
    </location>
</feature>
<organism evidence="2 3">
    <name type="scientific">Thermocoleostomius sinensis A174</name>
    <dbReference type="NCBI Taxonomy" id="2016057"/>
    <lineage>
        <taxon>Bacteria</taxon>
        <taxon>Bacillati</taxon>
        <taxon>Cyanobacteriota</taxon>
        <taxon>Cyanophyceae</taxon>
        <taxon>Oculatellales</taxon>
        <taxon>Oculatellaceae</taxon>
        <taxon>Thermocoleostomius</taxon>
    </lineage>
</organism>